<dbReference type="AlphaFoldDB" id="A0A2P2PJI4"/>
<dbReference type="EMBL" id="GGEC01074337">
    <property type="protein sequence ID" value="MBX54821.1"/>
    <property type="molecule type" value="Transcribed_RNA"/>
</dbReference>
<name>A0A2P2PJI4_RHIMU</name>
<sequence>MRSSESCFTSFVCAQRYRKMDRCPEREKVGCCQACGDCI</sequence>
<evidence type="ECO:0000313" key="1">
    <source>
        <dbReference type="EMBL" id="MBX54821.1"/>
    </source>
</evidence>
<organism evidence="1">
    <name type="scientific">Rhizophora mucronata</name>
    <name type="common">Asiatic mangrove</name>
    <dbReference type="NCBI Taxonomy" id="61149"/>
    <lineage>
        <taxon>Eukaryota</taxon>
        <taxon>Viridiplantae</taxon>
        <taxon>Streptophyta</taxon>
        <taxon>Embryophyta</taxon>
        <taxon>Tracheophyta</taxon>
        <taxon>Spermatophyta</taxon>
        <taxon>Magnoliopsida</taxon>
        <taxon>eudicotyledons</taxon>
        <taxon>Gunneridae</taxon>
        <taxon>Pentapetalae</taxon>
        <taxon>rosids</taxon>
        <taxon>fabids</taxon>
        <taxon>Malpighiales</taxon>
        <taxon>Rhizophoraceae</taxon>
        <taxon>Rhizophora</taxon>
    </lineage>
</organism>
<accession>A0A2P2PJI4</accession>
<proteinExistence type="predicted"/>
<reference evidence="1" key="1">
    <citation type="submission" date="2018-02" db="EMBL/GenBank/DDBJ databases">
        <title>Rhizophora mucronata_Transcriptome.</title>
        <authorList>
            <person name="Meera S.P."/>
            <person name="Sreeshan A."/>
            <person name="Augustine A."/>
        </authorList>
    </citation>
    <scope>NUCLEOTIDE SEQUENCE</scope>
    <source>
        <tissue evidence="1">Leaf</tissue>
    </source>
</reference>
<protein>
    <submittedName>
        <fullName evidence="1">Uncharacterized protein</fullName>
    </submittedName>
</protein>